<dbReference type="Pfam" id="PF04011">
    <property type="entry name" value="LemA"/>
    <property type="match status" value="1"/>
</dbReference>
<name>A0A0S4L8N9_9BACT</name>
<dbReference type="GO" id="GO:0016020">
    <property type="term" value="C:membrane"/>
    <property type="evidence" value="ECO:0007669"/>
    <property type="project" value="UniProtKB-SubCell"/>
</dbReference>
<evidence type="ECO:0000256" key="2">
    <source>
        <dbReference type="ARBA" id="ARBA00008854"/>
    </source>
</evidence>
<keyword evidence="3" id="KW-0812">Transmembrane</keyword>
<keyword evidence="7" id="KW-0732">Signal</keyword>
<sequence length="200" mass="22410">MGRRWWQTMAITIMMVTALSVSGCGYNDLQGLDEDTKAAWSEVINQYQRRADLIPNLVATVKGYAAHEKETLEGVVNARAKATGMQVTPEVLKDPAAFEAFQKAQAGLASALGRLIAIAENYPNLKADQNFRDLQSQLEGTENRITVARKRYIDRVADYNKMVRYFPTNLTAKFLLHLEEKPNFTVADEKAVAKPPEVKF</sequence>
<accession>A0A0S4L8N9</accession>
<evidence type="ECO:0000256" key="7">
    <source>
        <dbReference type="SAM" id="SignalP"/>
    </source>
</evidence>
<evidence type="ECO:0000256" key="3">
    <source>
        <dbReference type="ARBA" id="ARBA00022692"/>
    </source>
</evidence>
<dbReference type="PANTHER" id="PTHR34478">
    <property type="entry name" value="PROTEIN LEMA"/>
    <property type="match status" value="1"/>
</dbReference>
<feature type="coiled-coil region" evidence="6">
    <location>
        <begin position="124"/>
        <end position="151"/>
    </location>
</feature>
<dbReference type="PANTHER" id="PTHR34478:SF2">
    <property type="entry name" value="MEMBRANE PROTEIN"/>
    <property type="match status" value="1"/>
</dbReference>
<proteinExistence type="inferred from homology"/>
<dbReference type="Proteomes" id="UP000199032">
    <property type="component" value="Unassembled WGS sequence"/>
</dbReference>
<evidence type="ECO:0000256" key="1">
    <source>
        <dbReference type="ARBA" id="ARBA00004167"/>
    </source>
</evidence>
<dbReference type="AlphaFoldDB" id="A0A0S4L8N9"/>
<evidence type="ECO:0000256" key="4">
    <source>
        <dbReference type="ARBA" id="ARBA00022989"/>
    </source>
</evidence>
<gene>
    <name evidence="8" type="ORF">COMA1_10485</name>
</gene>
<dbReference type="Gene3D" id="1.20.1440.20">
    <property type="entry name" value="LemA-like domain"/>
    <property type="match status" value="1"/>
</dbReference>
<feature type="chain" id="PRO_5006623744" description="LemA family protein" evidence="7">
    <location>
        <begin position="21"/>
        <end position="200"/>
    </location>
</feature>
<dbReference type="STRING" id="1742972.COMA1_10485"/>
<organism evidence="8 9">
    <name type="scientific">Candidatus Nitrospira nitrosa</name>
    <dbReference type="NCBI Taxonomy" id="1742972"/>
    <lineage>
        <taxon>Bacteria</taxon>
        <taxon>Pseudomonadati</taxon>
        <taxon>Nitrospirota</taxon>
        <taxon>Nitrospiria</taxon>
        <taxon>Nitrospirales</taxon>
        <taxon>Nitrospiraceae</taxon>
        <taxon>Nitrospira</taxon>
    </lineage>
</organism>
<dbReference type="InterPro" id="IPR007156">
    <property type="entry name" value="MamQ_LemA"/>
</dbReference>
<dbReference type="EMBL" id="CZQA01000001">
    <property type="protein sequence ID" value="CUS32180.1"/>
    <property type="molecule type" value="Genomic_DNA"/>
</dbReference>
<evidence type="ECO:0000313" key="9">
    <source>
        <dbReference type="Proteomes" id="UP000199032"/>
    </source>
</evidence>
<evidence type="ECO:0000313" key="8">
    <source>
        <dbReference type="EMBL" id="CUS32180.1"/>
    </source>
</evidence>
<comment type="similarity">
    <text evidence="2">Belongs to the LemA family.</text>
</comment>
<keyword evidence="5" id="KW-0472">Membrane</keyword>
<protein>
    <recommendedName>
        <fullName evidence="10">LemA family protein</fullName>
    </recommendedName>
</protein>
<evidence type="ECO:0000256" key="5">
    <source>
        <dbReference type="ARBA" id="ARBA00023136"/>
    </source>
</evidence>
<dbReference type="SUPFAM" id="SSF140478">
    <property type="entry name" value="LemA-like"/>
    <property type="match status" value="1"/>
</dbReference>
<evidence type="ECO:0000256" key="6">
    <source>
        <dbReference type="SAM" id="Coils"/>
    </source>
</evidence>
<reference evidence="8 9" key="1">
    <citation type="submission" date="2015-10" db="EMBL/GenBank/DDBJ databases">
        <authorList>
            <person name="Gilbert D.G."/>
        </authorList>
    </citation>
    <scope>NUCLEOTIDE SEQUENCE [LARGE SCALE GENOMIC DNA]</scope>
    <source>
        <strain evidence="8">COMA1</strain>
    </source>
</reference>
<dbReference type="InterPro" id="IPR023353">
    <property type="entry name" value="LemA-like_dom_sf"/>
</dbReference>
<dbReference type="PROSITE" id="PS51257">
    <property type="entry name" value="PROKAR_LIPOPROTEIN"/>
    <property type="match status" value="1"/>
</dbReference>
<keyword evidence="9" id="KW-1185">Reference proteome</keyword>
<dbReference type="OrthoDB" id="9804152at2"/>
<evidence type="ECO:0008006" key="10">
    <source>
        <dbReference type="Google" id="ProtNLM"/>
    </source>
</evidence>
<keyword evidence="6" id="KW-0175">Coiled coil</keyword>
<comment type="subcellular location">
    <subcellularLocation>
        <location evidence="1">Membrane</location>
        <topology evidence="1">Single-pass membrane protein</topology>
    </subcellularLocation>
</comment>
<dbReference type="RefSeq" id="WP_090743188.1">
    <property type="nucleotide sequence ID" value="NZ_CZQA01000001.1"/>
</dbReference>
<feature type="signal peptide" evidence="7">
    <location>
        <begin position="1"/>
        <end position="20"/>
    </location>
</feature>
<keyword evidence="4" id="KW-1133">Transmembrane helix</keyword>